<keyword evidence="10" id="KW-1185">Reference proteome</keyword>
<dbReference type="InterPro" id="IPR014284">
    <property type="entry name" value="RNA_pol_sigma-70_dom"/>
</dbReference>
<name>A0A5N5V9Z7_MYCPH</name>
<keyword evidence="5" id="KW-0804">Transcription</keyword>
<evidence type="ECO:0000256" key="7">
    <source>
        <dbReference type="SAM" id="Phobius"/>
    </source>
</evidence>
<dbReference type="GO" id="GO:0006352">
    <property type="term" value="P:DNA-templated transcription initiation"/>
    <property type="evidence" value="ECO:0007669"/>
    <property type="project" value="InterPro"/>
</dbReference>
<dbReference type="PANTHER" id="PTHR43133">
    <property type="entry name" value="RNA POLYMERASE ECF-TYPE SIGMA FACTO"/>
    <property type="match status" value="1"/>
</dbReference>
<dbReference type="InterPro" id="IPR007627">
    <property type="entry name" value="RNA_pol_sigma70_r2"/>
</dbReference>
<reference evidence="9 10" key="1">
    <citation type="submission" date="2012-10" db="EMBL/GenBank/DDBJ databases">
        <title>The draft sequence of the Mycobacterium pheli genome.</title>
        <authorList>
            <person name="Pettersson B.M.F."/>
            <person name="Das S."/>
            <person name="Dasgupta S."/>
            <person name="Bhattacharya A."/>
            <person name="Kirsebom L.A."/>
        </authorList>
    </citation>
    <scope>NUCLEOTIDE SEQUENCE [LARGE SCALE GENOMIC DNA]</scope>
    <source>
        <strain evidence="9 10">CCUG 21000</strain>
    </source>
</reference>
<dbReference type="SUPFAM" id="SSF88946">
    <property type="entry name" value="Sigma2 domain of RNA polymerase sigma factors"/>
    <property type="match status" value="1"/>
</dbReference>
<keyword evidence="7" id="KW-0812">Transmembrane</keyword>
<dbReference type="GO" id="GO:0016987">
    <property type="term" value="F:sigma factor activity"/>
    <property type="evidence" value="ECO:0007669"/>
    <property type="project" value="UniProtKB-KW"/>
</dbReference>
<feature type="compositionally biased region" description="Low complexity" evidence="6">
    <location>
        <begin position="342"/>
        <end position="352"/>
    </location>
</feature>
<dbReference type="EMBL" id="ANBP01000005">
    <property type="protein sequence ID" value="KAB7758598.1"/>
    <property type="molecule type" value="Genomic_DNA"/>
</dbReference>
<evidence type="ECO:0000259" key="8">
    <source>
        <dbReference type="Pfam" id="PF04542"/>
    </source>
</evidence>
<proteinExistence type="inferred from homology"/>
<dbReference type="SUPFAM" id="SSF88659">
    <property type="entry name" value="Sigma3 and sigma4 domains of RNA polymerase sigma factors"/>
    <property type="match status" value="1"/>
</dbReference>
<dbReference type="InterPro" id="IPR039425">
    <property type="entry name" value="RNA_pol_sigma-70-like"/>
</dbReference>
<dbReference type="GO" id="GO:0003677">
    <property type="term" value="F:DNA binding"/>
    <property type="evidence" value="ECO:0007669"/>
    <property type="project" value="UniProtKB-KW"/>
</dbReference>
<accession>A0A5N5V9Z7</accession>
<dbReference type="Gene3D" id="1.10.10.10">
    <property type="entry name" value="Winged helix-like DNA-binding domain superfamily/Winged helix DNA-binding domain"/>
    <property type="match status" value="1"/>
</dbReference>
<evidence type="ECO:0000256" key="4">
    <source>
        <dbReference type="ARBA" id="ARBA00023125"/>
    </source>
</evidence>
<protein>
    <recommendedName>
        <fullName evidence="8">RNA polymerase sigma-70 region 2 domain-containing protein</fullName>
    </recommendedName>
</protein>
<keyword evidence="2" id="KW-0805">Transcription regulation</keyword>
<dbReference type="InterPro" id="IPR036388">
    <property type="entry name" value="WH-like_DNA-bd_sf"/>
</dbReference>
<comment type="similarity">
    <text evidence="1">Belongs to the sigma-70 factor family. ECF subfamily.</text>
</comment>
<dbReference type="CDD" id="cd06171">
    <property type="entry name" value="Sigma70_r4"/>
    <property type="match status" value="1"/>
</dbReference>
<evidence type="ECO:0000313" key="10">
    <source>
        <dbReference type="Proteomes" id="UP000325690"/>
    </source>
</evidence>
<dbReference type="NCBIfam" id="TIGR02937">
    <property type="entry name" value="sigma70-ECF"/>
    <property type="match status" value="1"/>
</dbReference>
<evidence type="ECO:0000256" key="6">
    <source>
        <dbReference type="SAM" id="MobiDB-lite"/>
    </source>
</evidence>
<sequence length="447" mass="47672">MTAPATSPIRRHSDTELTRAAVSGDKRAFAMIYDRYSNRLYDFCVGMLANRDSAADCVQDVFCTAATQLPQLRDPDRLRPWLYAIARNEALRRIRDRRREVPTDEVPDTASAEPGPEALAARLELSDLIEEAACGLSDRDRAVLELAFRHGLNGPDLADILGVTPANANTIVHRLRQNVERALGALLVSRRVRAGGGCDELAAILDGWDGTFNILMRKRISRHIDVCEVCDAQRRRLASPAALLGAAPVFIPAPAWLRERTLNEVQLTCSSAQLKPVPTDDTSAHRGSALPIAAFVVALLAAVGAGALWFVSQKPAAPAPVEVGRITPAPPAQPPVHVESTPAAPAPVVSAPVPAPRQPTTPPVAAPTIEPSPAPPPPAAPNPEPAPPAPAPPLVWPQLPDLSQWPQFPRWPLPGGDPADPRPGPGSQFTAPADLHSRPPVPEGPNP</sequence>
<feature type="compositionally biased region" description="Pro residues" evidence="6">
    <location>
        <begin position="353"/>
        <end position="395"/>
    </location>
</feature>
<dbReference type="InterPro" id="IPR013324">
    <property type="entry name" value="RNA_pol_sigma_r3/r4-like"/>
</dbReference>
<feature type="transmembrane region" description="Helical" evidence="7">
    <location>
        <begin position="289"/>
        <end position="311"/>
    </location>
</feature>
<keyword evidence="4" id="KW-0238">DNA-binding</keyword>
<keyword evidence="3" id="KW-0731">Sigma factor</keyword>
<feature type="domain" description="RNA polymerase sigma-70 region 2" evidence="8">
    <location>
        <begin position="32"/>
        <end position="99"/>
    </location>
</feature>
<keyword evidence="7" id="KW-1133">Transmembrane helix</keyword>
<dbReference type="Proteomes" id="UP000325690">
    <property type="component" value="Unassembled WGS sequence"/>
</dbReference>
<gene>
    <name evidence="9" type="ORF">MPHL21000_06100</name>
</gene>
<feature type="region of interest" description="Disordered" evidence="6">
    <location>
        <begin position="328"/>
        <end position="447"/>
    </location>
</feature>
<evidence type="ECO:0000313" key="9">
    <source>
        <dbReference type="EMBL" id="KAB7758598.1"/>
    </source>
</evidence>
<evidence type="ECO:0000256" key="3">
    <source>
        <dbReference type="ARBA" id="ARBA00023082"/>
    </source>
</evidence>
<dbReference type="Pfam" id="PF04542">
    <property type="entry name" value="Sigma70_r2"/>
    <property type="match status" value="1"/>
</dbReference>
<comment type="caution">
    <text evidence="9">The sequence shown here is derived from an EMBL/GenBank/DDBJ whole genome shotgun (WGS) entry which is preliminary data.</text>
</comment>
<dbReference type="InterPro" id="IPR013325">
    <property type="entry name" value="RNA_pol_sigma_r2"/>
</dbReference>
<evidence type="ECO:0000256" key="1">
    <source>
        <dbReference type="ARBA" id="ARBA00010641"/>
    </source>
</evidence>
<dbReference type="PANTHER" id="PTHR43133:SF8">
    <property type="entry name" value="RNA POLYMERASE SIGMA FACTOR HI_1459-RELATED"/>
    <property type="match status" value="1"/>
</dbReference>
<keyword evidence="7" id="KW-0472">Membrane</keyword>
<dbReference type="Gene3D" id="1.10.1740.10">
    <property type="match status" value="1"/>
</dbReference>
<dbReference type="AlphaFoldDB" id="A0A5N5V9Z7"/>
<organism evidence="9 10">
    <name type="scientific">Mycolicibacterium phlei DSM 43239 = CCUG 21000</name>
    <dbReference type="NCBI Taxonomy" id="1226750"/>
    <lineage>
        <taxon>Bacteria</taxon>
        <taxon>Bacillati</taxon>
        <taxon>Actinomycetota</taxon>
        <taxon>Actinomycetes</taxon>
        <taxon>Mycobacteriales</taxon>
        <taxon>Mycobacteriaceae</taxon>
        <taxon>Mycolicibacterium</taxon>
    </lineage>
</organism>
<evidence type="ECO:0000256" key="2">
    <source>
        <dbReference type="ARBA" id="ARBA00023015"/>
    </source>
</evidence>
<evidence type="ECO:0000256" key="5">
    <source>
        <dbReference type="ARBA" id="ARBA00023163"/>
    </source>
</evidence>